<accession>A0A563EH13</accession>
<dbReference type="OrthoDB" id="3579809at2"/>
<name>A0A563EH13_9PSEU</name>
<comment type="caution">
    <text evidence="1">The sequence shown here is derived from an EMBL/GenBank/DDBJ whole genome shotgun (WGS) entry which is preliminary data.</text>
</comment>
<evidence type="ECO:0000313" key="1">
    <source>
        <dbReference type="EMBL" id="TWP45622.1"/>
    </source>
</evidence>
<organism evidence="1 2">
    <name type="scientific">Lentzea tibetensis</name>
    <dbReference type="NCBI Taxonomy" id="2591470"/>
    <lineage>
        <taxon>Bacteria</taxon>
        <taxon>Bacillati</taxon>
        <taxon>Actinomycetota</taxon>
        <taxon>Actinomycetes</taxon>
        <taxon>Pseudonocardiales</taxon>
        <taxon>Pseudonocardiaceae</taxon>
        <taxon>Lentzea</taxon>
    </lineage>
</organism>
<dbReference type="AlphaFoldDB" id="A0A563EH13"/>
<evidence type="ECO:0008006" key="3">
    <source>
        <dbReference type="Google" id="ProtNLM"/>
    </source>
</evidence>
<gene>
    <name evidence="1" type="ORF">FKR81_38925</name>
</gene>
<keyword evidence="2" id="KW-1185">Reference proteome</keyword>
<reference evidence="1 2" key="1">
    <citation type="submission" date="2019-07" db="EMBL/GenBank/DDBJ databases">
        <title>Lentzea xizangensis sp. nov., isolated from Qinghai-Tibetan Plateau Soils.</title>
        <authorList>
            <person name="Huang J."/>
        </authorList>
    </citation>
    <scope>NUCLEOTIDE SEQUENCE [LARGE SCALE GENOMIC DNA]</scope>
    <source>
        <strain evidence="1 2">FXJ1.1311</strain>
    </source>
</reference>
<sequence length="80" mass="9138">MDVEDTPAVLAGQITDEDPAVGLRAVVALRQLLEELERLHVDNARDRNWSWQEIATALRVSRQTVHEKHARRRKTQGKEG</sequence>
<proteinExistence type="predicted"/>
<evidence type="ECO:0000313" key="2">
    <source>
        <dbReference type="Proteomes" id="UP000316639"/>
    </source>
</evidence>
<dbReference type="Proteomes" id="UP000316639">
    <property type="component" value="Unassembled WGS sequence"/>
</dbReference>
<dbReference type="EMBL" id="VOBR01000040">
    <property type="protein sequence ID" value="TWP45622.1"/>
    <property type="molecule type" value="Genomic_DNA"/>
</dbReference>
<protein>
    <recommendedName>
        <fullName evidence="3">Homeodomain-like domain-containing protein</fullName>
    </recommendedName>
</protein>
<dbReference type="RefSeq" id="WP_146359762.1">
    <property type="nucleotide sequence ID" value="NZ_VOBR01000040.1"/>
</dbReference>